<comment type="caution">
    <text evidence="4">The sequence shown here is derived from an EMBL/GenBank/DDBJ whole genome shotgun (WGS) entry which is preliminary data.</text>
</comment>
<dbReference type="OrthoDB" id="5403315at2759"/>
<dbReference type="InterPro" id="IPR035986">
    <property type="entry name" value="PKD_dom_sf"/>
</dbReference>
<evidence type="ECO:0000313" key="5">
    <source>
        <dbReference type="Proteomes" id="UP000324585"/>
    </source>
</evidence>
<dbReference type="Proteomes" id="UP000324585">
    <property type="component" value="Unassembled WGS sequence"/>
</dbReference>
<dbReference type="Pfam" id="PF00801">
    <property type="entry name" value="PKD"/>
    <property type="match status" value="1"/>
</dbReference>
<keyword evidence="2" id="KW-0732">Signal</keyword>
<dbReference type="InterPro" id="IPR000601">
    <property type="entry name" value="PKD_dom"/>
</dbReference>
<dbReference type="SUPFAM" id="SSF49299">
    <property type="entry name" value="PKD domain"/>
    <property type="match status" value="1"/>
</dbReference>
<evidence type="ECO:0000313" key="4">
    <source>
        <dbReference type="EMBL" id="KAA8493442.1"/>
    </source>
</evidence>
<dbReference type="CDD" id="cd00146">
    <property type="entry name" value="PKD"/>
    <property type="match status" value="1"/>
</dbReference>
<dbReference type="NCBIfam" id="NF038133">
    <property type="entry name" value="choice_anch_L"/>
    <property type="match status" value="1"/>
</dbReference>
<sequence length="575" mass="59771">MACGIARGCMHARLAVLAGVMLTASAVVHAASDGEHAHLEHDVAQNAALVSEPQRKGAAHETVAPDDMALGVSHDQHHLGGLTTQAALRNASGSGASSAATAGACENAVSALRSAADMAALVVDASAFEVLNASFSGDTSQFARVQYEPGCHHLSSVSATAWLAMSTGNASLAGVTENLSEASSSAFGGRAQSSPGIEAIIGNAPTLDCAVLNFTLAARRAGVLELAYVFASEEYNEYVGVGFIDAFALFVDGQNLALLADGAPINIDSVNLVANNLSFVDHPPLAAYDGYTTLLHTQLVFIAQDREPLDFSLQICDAWDAAWDSALMIVGESIGVCAQNVSIVCENAETPVVLECTGNGEAQLDERSLGAARGMLCDTPVPVVRVDTYADSNLFPLGVSRAIFETALGGLNGTDLAFQKAAQCSVQVSVLDTTPPEIIRFGVMNAEGNDGPRLTGCMIEFDVVVRDACTRTWWTIDFGDGFFAAGPAPRAAEHTYLRAGIFRATLLVRDEGGLVSQAAIDVEIAGDSCSLLRGSGTLPTCTHRALDTRIAPGLESARWSSDPDRPGVHGLGVPL</sequence>
<evidence type="ECO:0000259" key="3">
    <source>
        <dbReference type="PROSITE" id="PS50093"/>
    </source>
</evidence>
<accession>A0A5J4YRL0</accession>
<feature type="region of interest" description="Disordered" evidence="1">
    <location>
        <begin position="556"/>
        <end position="575"/>
    </location>
</feature>
<feature type="domain" description="PKD" evidence="3">
    <location>
        <begin position="474"/>
        <end position="524"/>
    </location>
</feature>
<gene>
    <name evidence="4" type="ORF">FVE85_8887</name>
</gene>
<dbReference type="AlphaFoldDB" id="A0A5J4YRL0"/>
<dbReference type="InterPro" id="IPR049804">
    <property type="entry name" value="Choice_anch_L"/>
</dbReference>
<feature type="signal peptide" evidence="2">
    <location>
        <begin position="1"/>
        <end position="30"/>
    </location>
</feature>
<dbReference type="Gene3D" id="2.60.40.10">
    <property type="entry name" value="Immunoglobulins"/>
    <property type="match status" value="1"/>
</dbReference>
<reference evidence="5" key="1">
    <citation type="journal article" date="2019" name="Nat. Commun.">
        <title>Expansion of phycobilisome linker gene families in mesophilic red algae.</title>
        <authorList>
            <person name="Lee J."/>
            <person name="Kim D."/>
            <person name="Bhattacharya D."/>
            <person name="Yoon H.S."/>
        </authorList>
    </citation>
    <scope>NUCLEOTIDE SEQUENCE [LARGE SCALE GENOMIC DNA]</scope>
    <source>
        <strain evidence="5">CCMP 1328</strain>
    </source>
</reference>
<evidence type="ECO:0000256" key="2">
    <source>
        <dbReference type="SAM" id="SignalP"/>
    </source>
</evidence>
<evidence type="ECO:0000256" key="1">
    <source>
        <dbReference type="SAM" id="MobiDB-lite"/>
    </source>
</evidence>
<organism evidence="4 5">
    <name type="scientific">Porphyridium purpureum</name>
    <name type="common">Red alga</name>
    <name type="synonym">Porphyridium cruentum</name>
    <dbReference type="NCBI Taxonomy" id="35688"/>
    <lineage>
        <taxon>Eukaryota</taxon>
        <taxon>Rhodophyta</taxon>
        <taxon>Bangiophyceae</taxon>
        <taxon>Porphyridiales</taxon>
        <taxon>Porphyridiaceae</taxon>
        <taxon>Porphyridium</taxon>
    </lineage>
</organism>
<keyword evidence="5" id="KW-1185">Reference proteome</keyword>
<proteinExistence type="predicted"/>
<dbReference type="EMBL" id="VRMN01000007">
    <property type="protein sequence ID" value="KAA8493442.1"/>
    <property type="molecule type" value="Genomic_DNA"/>
</dbReference>
<feature type="chain" id="PRO_5023814221" description="PKD domain-containing protein" evidence="2">
    <location>
        <begin position="31"/>
        <end position="575"/>
    </location>
</feature>
<dbReference type="InterPro" id="IPR013783">
    <property type="entry name" value="Ig-like_fold"/>
</dbReference>
<protein>
    <recommendedName>
        <fullName evidence="3">PKD domain-containing protein</fullName>
    </recommendedName>
</protein>
<dbReference type="PROSITE" id="PS50093">
    <property type="entry name" value="PKD"/>
    <property type="match status" value="1"/>
</dbReference>
<name>A0A5J4YRL0_PORPP</name>